<evidence type="ECO:0000313" key="4">
    <source>
        <dbReference type="Proteomes" id="UP000474778"/>
    </source>
</evidence>
<dbReference type="EMBL" id="WRPA01000009">
    <property type="protein sequence ID" value="MXR69326.1"/>
    <property type="molecule type" value="Genomic_DNA"/>
</dbReference>
<dbReference type="InterPro" id="IPR001763">
    <property type="entry name" value="Rhodanese-like_dom"/>
</dbReference>
<dbReference type="Gene3D" id="3.40.250.10">
    <property type="entry name" value="Rhodanese-like domain"/>
    <property type="match status" value="1"/>
</dbReference>
<feature type="domain" description="Rhodanese" evidence="2">
    <location>
        <begin position="51"/>
        <end position="140"/>
    </location>
</feature>
<dbReference type="Pfam" id="PF00581">
    <property type="entry name" value="Rhodanese"/>
    <property type="match status" value="1"/>
</dbReference>
<dbReference type="SMART" id="SM00450">
    <property type="entry name" value="RHOD"/>
    <property type="match status" value="1"/>
</dbReference>
<evidence type="ECO:0000256" key="1">
    <source>
        <dbReference type="SAM" id="SignalP"/>
    </source>
</evidence>
<proteinExistence type="predicted"/>
<evidence type="ECO:0000259" key="2">
    <source>
        <dbReference type="PROSITE" id="PS50206"/>
    </source>
</evidence>
<gene>
    <name evidence="3" type="ORF">GNT65_11645</name>
</gene>
<keyword evidence="4" id="KW-1185">Reference proteome</keyword>
<dbReference type="AlphaFoldDB" id="A0A6L7HYG1"/>
<reference evidence="3 4" key="1">
    <citation type="submission" date="2019-12" db="EMBL/GenBank/DDBJ databases">
        <title>Shewanella insulae sp. nov., isolated from a tidal flat.</title>
        <authorList>
            <person name="Yoon J.-H."/>
        </authorList>
    </citation>
    <scope>NUCLEOTIDE SEQUENCE [LARGE SCALE GENOMIC DNA]</scope>
    <source>
        <strain evidence="3 4">JBTF-M18</strain>
    </source>
</reference>
<protein>
    <submittedName>
        <fullName evidence="3">Rhodanese-like domain-containing protein</fullName>
    </submittedName>
</protein>
<feature type="signal peptide" evidence="1">
    <location>
        <begin position="1"/>
        <end position="22"/>
    </location>
</feature>
<feature type="chain" id="PRO_5026686936" evidence="1">
    <location>
        <begin position="23"/>
        <end position="141"/>
    </location>
</feature>
<dbReference type="SUPFAM" id="SSF52821">
    <property type="entry name" value="Rhodanese/Cell cycle control phosphatase"/>
    <property type="match status" value="1"/>
</dbReference>
<dbReference type="CDD" id="cd00158">
    <property type="entry name" value="RHOD"/>
    <property type="match status" value="1"/>
</dbReference>
<dbReference type="InterPro" id="IPR036873">
    <property type="entry name" value="Rhodanese-like_dom_sf"/>
</dbReference>
<organism evidence="3 4">
    <name type="scientific">Shewanella insulae</name>
    <dbReference type="NCBI Taxonomy" id="2681496"/>
    <lineage>
        <taxon>Bacteria</taxon>
        <taxon>Pseudomonadati</taxon>
        <taxon>Pseudomonadota</taxon>
        <taxon>Gammaproteobacteria</taxon>
        <taxon>Alteromonadales</taxon>
        <taxon>Shewanellaceae</taxon>
        <taxon>Shewanella</taxon>
    </lineage>
</organism>
<dbReference type="Proteomes" id="UP000474778">
    <property type="component" value="Unassembled WGS sequence"/>
</dbReference>
<dbReference type="RefSeq" id="WP_160796379.1">
    <property type="nucleotide sequence ID" value="NZ_CANMWR010000003.1"/>
</dbReference>
<evidence type="ECO:0000313" key="3">
    <source>
        <dbReference type="EMBL" id="MXR69326.1"/>
    </source>
</evidence>
<accession>A0A6L7HYG1</accession>
<comment type="caution">
    <text evidence="3">The sequence shown here is derived from an EMBL/GenBank/DDBJ whole genome shotgun (WGS) entry which is preliminary data.</text>
</comment>
<name>A0A6L7HYG1_9GAMM</name>
<keyword evidence="1" id="KW-0732">Signal</keyword>
<dbReference type="PROSITE" id="PS50206">
    <property type="entry name" value="RHODANESE_3"/>
    <property type="match status" value="1"/>
</dbReference>
<sequence length="141" mass="15576">MKSKLGLSLALLLGLTPLCSLAGGGAEMAPAHRYEHILHTISLAEAEALLAQGDVYFFDVNTLELWAEGYIPGAVYFNVDNWKTLLPEDKAARMVFYCANRLCNASEIAAHQVMKLGYTNVMQMHDGIYGWRLSGRSIEKP</sequence>